<reference evidence="2" key="1">
    <citation type="journal article" date="2019" name="Int. J. Syst. Evol. Microbiol.">
        <title>The Global Catalogue of Microorganisms (GCM) 10K type strain sequencing project: providing services to taxonomists for standard genome sequencing and annotation.</title>
        <authorList>
            <consortium name="The Broad Institute Genomics Platform"/>
            <consortium name="The Broad Institute Genome Sequencing Center for Infectious Disease"/>
            <person name="Wu L."/>
            <person name="Ma J."/>
        </authorList>
    </citation>
    <scope>NUCLEOTIDE SEQUENCE [LARGE SCALE GENOMIC DNA]</scope>
    <source>
        <strain evidence="2">KCTC 15012</strain>
    </source>
</reference>
<evidence type="ECO:0000313" key="2">
    <source>
        <dbReference type="Proteomes" id="UP001597296"/>
    </source>
</evidence>
<dbReference type="NCBIfam" id="TIGR03464">
    <property type="entry name" value="HpnC"/>
    <property type="match status" value="1"/>
</dbReference>
<dbReference type="GO" id="GO:0051996">
    <property type="term" value="F:squalene synthase [NAD(P)H] activity"/>
    <property type="evidence" value="ECO:0007669"/>
    <property type="project" value="UniProtKB-EC"/>
</dbReference>
<dbReference type="SFLD" id="SFLDS00005">
    <property type="entry name" value="Isoprenoid_Synthase_Type_I"/>
    <property type="match status" value="1"/>
</dbReference>
<dbReference type="Gene3D" id="1.10.600.10">
    <property type="entry name" value="Farnesyl Diphosphate Synthase"/>
    <property type="match status" value="1"/>
</dbReference>
<dbReference type="Proteomes" id="UP001597296">
    <property type="component" value="Unassembled WGS sequence"/>
</dbReference>
<gene>
    <name evidence="1" type="primary">hpnC</name>
    <name evidence="1" type="ORF">ACFSNB_09285</name>
</gene>
<sequence length="280" mass="30255">MTVAAPLPAASKSAREENFPVASLLLSAATRATVMDYYHFARHADDISDSAALSPDGKVAALDALDRALKGGEAGPEQILATRYRAAVKGDPALIDTAAELLNAFRRDARRNYCADWDDLLAYCQSSAAPVGRFLLTLHGESPATFAASDALCAALQVLNHLQDCAKDLDRLDRVYLPVDMLAAVGLDRSVLHQKASPPELRRVFDRILDLTDGLILRARLLVPQVRDLRLRLQTAITVEVAARLSGRLRREDPLAQAVKLTPADYAQLGAVGLVRGLVV</sequence>
<dbReference type="SUPFAM" id="SSF48576">
    <property type="entry name" value="Terpenoid synthases"/>
    <property type="match status" value="1"/>
</dbReference>
<dbReference type="PANTHER" id="PTHR31480">
    <property type="entry name" value="BIFUNCTIONAL LYCOPENE CYCLASE/PHYTOENE SYNTHASE"/>
    <property type="match status" value="1"/>
</dbReference>
<dbReference type="EMBL" id="JBHUIY010000015">
    <property type="protein sequence ID" value="MFD2233998.1"/>
    <property type="molecule type" value="Genomic_DNA"/>
</dbReference>
<name>A0ABW5CD95_9PROT</name>
<dbReference type="SFLD" id="SFLDG01018">
    <property type="entry name" value="Squalene/Phytoene_Synthase_Lik"/>
    <property type="match status" value="1"/>
</dbReference>
<protein>
    <submittedName>
        <fullName evidence="1">Squalene synthase HpnC</fullName>
        <ecNumber evidence="1">2.5.1.21</ecNumber>
    </submittedName>
</protein>
<organism evidence="1 2">
    <name type="scientific">Phaeospirillum tilakii</name>
    <dbReference type="NCBI Taxonomy" id="741673"/>
    <lineage>
        <taxon>Bacteria</taxon>
        <taxon>Pseudomonadati</taxon>
        <taxon>Pseudomonadota</taxon>
        <taxon>Alphaproteobacteria</taxon>
        <taxon>Rhodospirillales</taxon>
        <taxon>Rhodospirillaceae</taxon>
        <taxon>Phaeospirillum</taxon>
    </lineage>
</organism>
<dbReference type="InterPro" id="IPR017827">
    <property type="entry name" value="HSQ_synthase_HpnC"/>
</dbReference>
<proteinExistence type="predicted"/>
<dbReference type="EC" id="2.5.1.21" evidence="1"/>
<keyword evidence="1" id="KW-0808">Transferase</keyword>
<dbReference type="RefSeq" id="WP_377315897.1">
    <property type="nucleotide sequence ID" value="NZ_JBHUIY010000015.1"/>
</dbReference>
<comment type="caution">
    <text evidence="1">The sequence shown here is derived from an EMBL/GenBank/DDBJ whole genome shotgun (WGS) entry which is preliminary data.</text>
</comment>
<dbReference type="InterPro" id="IPR008949">
    <property type="entry name" value="Isoprenoid_synthase_dom_sf"/>
</dbReference>
<keyword evidence="2" id="KW-1185">Reference proteome</keyword>
<evidence type="ECO:0000313" key="1">
    <source>
        <dbReference type="EMBL" id="MFD2233998.1"/>
    </source>
</evidence>
<dbReference type="InterPro" id="IPR002060">
    <property type="entry name" value="Squ/phyt_synthse"/>
</dbReference>
<accession>A0ABW5CD95</accession>
<dbReference type="Pfam" id="PF00494">
    <property type="entry name" value="SQS_PSY"/>
    <property type="match status" value="1"/>
</dbReference>